<proteinExistence type="predicted"/>
<sequence length="105" mass="11961">MVWYHVRQGICHLAIHVSFPRVLYRIVHKASFNIVLVAYLTMYLVWRTVLAFVVLLGHNTLSLYSLIDLTSLFTSLSHSNSIPNENIQSSMSISSSLYHSGCVFM</sequence>
<keyword evidence="1" id="KW-1133">Transmembrane helix</keyword>
<keyword evidence="1" id="KW-0812">Transmembrane</keyword>
<dbReference type="EMBL" id="KR029602">
    <property type="protein sequence ID" value="AKH48234.1"/>
    <property type="molecule type" value="Genomic_DNA"/>
</dbReference>
<organism evidence="2">
    <name type="scientific">uncultured marine virus</name>
    <dbReference type="NCBI Taxonomy" id="186617"/>
    <lineage>
        <taxon>Viruses</taxon>
        <taxon>environmental samples</taxon>
    </lineage>
</organism>
<evidence type="ECO:0000313" key="2">
    <source>
        <dbReference type="EMBL" id="AKH48234.1"/>
    </source>
</evidence>
<reference evidence="2" key="2">
    <citation type="submission" date="2015-03" db="EMBL/GenBank/DDBJ databases">
        <authorList>
            <person name="Chow C.-E.T."/>
            <person name="Winget D.M."/>
            <person name="White R.A.III."/>
            <person name="Hallam S.J."/>
            <person name="Suttle C.A."/>
        </authorList>
    </citation>
    <scope>NUCLEOTIDE SEQUENCE</scope>
    <source>
        <strain evidence="2">Oxic1_7</strain>
    </source>
</reference>
<evidence type="ECO:0000256" key="1">
    <source>
        <dbReference type="SAM" id="Phobius"/>
    </source>
</evidence>
<reference evidence="2" key="1">
    <citation type="journal article" date="2015" name="Front. Microbiol.">
        <title>Combining genomic sequencing methods to explore viral diversity and reveal potential virus-host interactions.</title>
        <authorList>
            <person name="Chow C.E."/>
            <person name="Winget D.M."/>
            <person name="White R.A.III."/>
            <person name="Hallam S.J."/>
            <person name="Suttle C.A."/>
        </authorList>
    </citation>
    <scope>NUCLEOTIDE SEQUENCE</scope>
    <source>
        <strain evidence="2">Oxic1_7</strain>
    </source>
</reference>
<keyword evidence="1" id="KW-0472">Membrane</keyword>
<protein>
    <submittedName>
        <fullName evidence="2">Uncharacterized protein</fullName>
    </submittedName>
</protein>
<name>A0A0F7L6Q9_9VIRU</name>
<accession>A0A0F7L6Q9</accession>
<feature type="transmembrane region" description="Helical" evidence="1">
    <location>
        <begin position="30"/>
        <end position="56"/>
    </location>
</feature>